<dbReference type="Proteomes" id="UP000271087">
    <property type="component" value="Unassembled WGS sequence"/>
</dbReference>
<accession>A0A3P7KMQ7</accession>
<feature type="non-terminal residue" evidence="1">
    <location>
        <position position="29"/>
    </location>
</feature>
<gene>
    <name evidence="1" type="ORF">NOO_LOCUS13820</name>
</gene>
<feature type="non-terminal residue" evidence="1">
    <location>
        <position position="1"/>
    </location>
</feature>
<reference evidence="1 2" key="1">
    <citation type="submission" date="2018-08" db="EMBL/GenBank/DDBJ databases">
        <authorList>
            <person name="Laetsch R D."/>
            <person name="Stevens L."/>
            <person name="Kumar S."/>
            <person name="Blaxter L. M."/>
        </authorList>
    </citation>
    <scope>NUCLEOTIDE SEQUENCE [LARGE SCALE GENOMIC DNA]</scope>
</reference>
<sequence>AGGTQRWLRVTGKSLAMEVCLTGIPIGAH</sequence>
<evidence type="ECO:0000313" key="1">
    <source>
        <dbReference type="EMBL" id="VDN05864.1"/>
    </source>
</evidence>
<organism evidence="1 2">
    <name type="scientific">Onchocerca ochengi</name>
    <name type="common">Filarial nematode worm</name>
    <dbReference type="NCBI Taxonomy" id="42157"/>
    <lineage>
        <taxon>Eukaryota</taxon>
        <taxon>Metazoa</taxon>
        <taxon>Ecdysozoa</taxon>
        <taxon>Nematoda</taxon>
        <taxon>Chromadorea</taxon>
        <taxon>Rhabditida</taxon>
        <taxon>Spirurina</taxon>
        <taxon>Spiruromorpha</taxon>
        <taxon>Filarioidea</taxon>
        <taxon>Onchocercidae</taxon>
        <taxon>Onchocerca</taxon>
    </lineage>
</organism>
<evidence type="ECO:0000313" key="2">
    <source>
        <dbReference type="Proteomes" id="UP000271087"/>
    </source>
</evidence>
<protein>
    <submittedName>
        <fullName evidence="1">Uncharacterized protein</fullName>
    </submittedName>
</protein>
<dbReference type="AlphaFoldDB" id="A0A3P7KMQ7"/>
<keyword evidence="2" id="KW-1185">Reference proteome</keyword>
<proteinExistence type="predicted"/>
<name>A0A3P7KMQ7_ONCOC</name>
<dbReference type="EMBL" id="UYRW01019323">
    <property type="protein sequence ID" value="VDN05864.1"/>
    <property type="molecule type" value="Genomic_DNA"/>
</dbReference>